<dbReference type="InterPro" id="IPR027409">
    <property type="entry name" value="GroEL-like_apical_dom_sf"/>
</dbReference>
<name>A0A3M7TK91_9FLAO</name>
<comment type="function">
    <text evidence="6 8">Together with its co-chaperonin GroES, plays an essential role in assisting protein folding. The GroEL-GroES system forms a nano-cage that allows encapsulation of the non-native substrate proteins and provides a physical environment optimized to promote and accelerate protein folding.</text>
</comment>
<dbReference type="NCBIfam" id="TIGR02348">
    <property type="entry name" value="GroEL"/>
    <property type="match status" value="1"/>
</dbReference>
<keyword evidence="2 6" id="KW-0547">Nucleotide-binding</keyword>
<dbReference type="FunFam" id="3.50.7.10:FF:000001">
    <property type="entry name" value="60 kDa chaperonin"/>
    <property type="match status" value="1"/>
</dbReference>
<gene>
    <name evidence="6 9" type="primary">groL</name>
    <name evidence="6" type="synonym">groEL</name>
    <name evidence="9" type="ORF">D1631_16675</name>
</gene>
<dbReference type="NCBIfam" id="NF009489">
    <property type="entry name" value="PRK12851.1"/>
    <property type="match status" value="1"/>
</dbReference>
<dbReference type="NCBIfam" id="NF009488">
    <property type="entry name" value="PRK12850.1"/>
    <property type="match status" value="1"/>
</dbReference>
<dbReference type="AlphaFoldDB" id="A0A3M7TK91"/>
<dbReference type="EMBL" id="QWIU01000002">
    <property type="protein sequence ID" value="RNA63436.1"/>
    <property type="molecule type" value="Genomic_DNA"/>
</dbReference>
<comment type="caution">
    <text evidence="9">The sequence shown here is derived from an EMBL/GenBank/DDBJ whole genome shotgun (WGS) entry which is preliminary data.</text>
</comment>
<dbReference type="RefSeq" id="WP_122637395.1">
    <property type="nucleotide sequence ID" value="NZ_QWIU01000002.1"/>
</dbReference>
<dbReference type="PRINTS" id="PR00298">
    <property type="entry name" value="CHAPERONIN60"/>
</dbReference>
<comment type="subunit">
    <text evidence="6 8">Forms a cylinder of 14 subunits composed of two heptameric rings stacked back-to-back. Interacts with the co-chaperonin GroES.</text>
</comment>
<dbReference type="InterPro" id="IPR027410">
    <property type="entry name" value="TCP-1-like_intermed_sf"/>
</dbReference>
<dbReference type="Gene3D" id="3.30.260.10">
    <property type="entry name" value="TCP-1-like chaperonin intermediate domain"/>
    <property type="match status" value="1"/>
</dbReference>
<dbReference type="Proteomes" id="UP000278775">
    <property type="component" value="Unassembled WGS sequence"/>
</dbReference>
<dbReference type="InterPro" id="IPR027413">
    <property type="entry name" value="GROEL-like_equatorial_sf"/>
</dbReference>
<evidence type="ECO:0000313" key="9">
    <source>
        <dbReference type="EMBL" id="RNA63436.1"/>
    </source>
</evidence>
<dbReference type="PANTHER" id="PTHR45633">
    <property type="entry name" value="60 KDA HEAT SHOCK PROTEIN, MITOCHONDRIAL"/>
    <property type="match status" value="1"/>
</dbReference>
<reference evidence="9 10" key="1">
    <citation type="submission" date="2018-08" db="EMBL/GenBank/DDBJ databases">
        <title>Chryseobacterium nematophagum: a novel matrix digesting pathogen of nematodes.</title>
        <authorList>
            <person name="Page A."/>
            <person name="Roberts M."/>
            <person name="Felix M.-A."/>
            <person name="Weir W."/>
        </authorList>
    </citation>
    <scope>NUCLEOTIDE SEQUENCE [LARGE SCALE GENOMIC DNA]</scope>
    <source>
        <strain evidence="9 10">JUb129</strain>
    </source>
</reference>
<comment type="similarity">
    <text evidence="1 6 7">Belongs to the chaperonin (HSP60) family.</text>
</comment>
<dbReference type="InterPro" id="IPR018370">
    <property type="entry name" value="Chaperonin_Cpn60_CS"/>
</dbReference>
<evidence type="ECO:0000256" key="1">
    <source>
        <dbReference type="ARBA" id="ARBA00006607"/>
    </source>
</evidence>
<dbReference type="SUPFAM" id="SSF48592">
    <property type="entry name" value="GroEL equatorial domain-like"/>
    <property type="match status" value="1"/>
</dbReference>
<dbReference type="Gene3D" id="1.10.560.10">
    <property type="entry name" value="GroEL-like equatorial domain"/>
    <property type="match status" value="1"/>
</dbReference>
<dbReference type="GO" id="GO:0016853">
    <property type="term" value="F:isomerase activity"/>
    <property type="evidence" value="ECO:0007669"/>
    <property type="project" value="UniProtKB-KW"/>
</dbReference>
<dbReference type="HAMAP" id="MF_00600">
    <property type="entry name" value="CH60"/>
    <property type="match status" value="1"/>
</dbReference>
<dbReference type="GO" id="GO:0005524">
    <property type="term" value="F:ATP binding"/>
    <property type="evidence" value="ECO:0007669"/>
    <property type="project" value="UniProtKB-UniRule"/>
</dbReference>
<feature type="binding site" evidence="6">
    <location>
        <begin position="29"/>
        <end position="32"/>
    </location>
    <ligand>
        <name>ATP</name>
        <dbReference type="ChEBI" id="CHEBI:30616"/>
    </ligand>
</feature>
<dbReference type="FunFam" id="1.10.560.10:FF:000001">
    <property type="entry name" value="60 kDa chaperonin"/>
    <property type="match status" value="1"/>
</dbReference>
<evidence type="ECO:0000256" key="3">
    <source>
        <dbReference type="ARBA" id="ARBA00022840"/>
    </source>
</evidence>
<keyword evidence="3 6" id="KW-0067">ATP-binding</keyword>
<evidence type="ECO:0000256" key="2">
    <source>
        <dbReference type="ARBA" id="ARBA00022741"/>
    </source>
</evidence>
<dbReference type="InterPro" id="IPR002423">
    <property type="entry name" value="Cpn60/GroEL/TCP-1"/>
</dbReference>
<dbReference type="GO" id="GO:0051082">
    <property type="term" value="F:unfolded protein binding"/>
    <property type="evidence" value="ECO:0007669"/>
    <property type="project" value="UniProtKB-UniRule"/>
</dbReference>
<keyword evidence="6" id="KW-0963">Cytoplasm</keyword>
<protein>
    <recommendedName>
        <fullName evidence="6">Chaperonin GroEL</fullName>
        <ecNumber evidence="6">5.6.1.7</ecNumber>
    </recommendedName>
    <alternativeName>
        <fullName evidence="6">60 kDa chaperonin</fullName>
    </alternativeName>
    <alternativeName>
        <fullName evidence="6">Chaperonin-60</fullName>
        <shortName evidence="6">Cpn60</shortName>
    </alternativeName>
</protein>
<feature type="binding site" evidence="6">
    <location>
        <position position="495"/>
    </location>
    <ligand>
        <name>ATP</name>
        <dbReference type="ChEBI" id="CHEBI:30616"/>
    </ligand>
</feature>
<dbReference type="SUPFAM" id="SSF52029">
    <property type="entry name" value="GroEL apical domain-like"/>
    <property type="match status" value="1"/>
</dbReference>
<evidence type="ECO:0000256" key="7">
    <source>
        <dbReference type="RuleBase" id="RU000418"/>
    </source>
</evidence>
<feature type="binding site" evidence="6">
    <location>
        <position position="50"/>
    </location>
    <ligand>
        <name>ATP</name>
        <dbReference type="ChEBI" id="CHEBI:30616"/>
    </ligand>
</feature>
<evidence type="ECO:0000256" key="6">
    <source>
        <dbReference type="HAMAP-Rule" id="MF_00600"/>
    </source>
</evidence>
<dbReference type="Pfam" id="PF00118">
    <property type="entry name" value="Cpn60_TCP1"/>
    <property type="match status" value="1"/>
</dbReference>
<dbReference type="EC" id="5.6.1.7" evidence="6"/>
<accession>A0A3M7TK91</accession>
<sequence>MAKEIKFDIESRDALKRGVDALANAVKVTLGPKGRNVVIEKSFGAPHVTKDGVSVAKEIELEDKVENMGAQMVKEVASKTNDIAGDGTTTATVLAQAIVREGLKNVAAGANPMDLKRGIDKAVKTVVENLKSQSQAVGDSTDKVKQVASVSANNDETIGALIAEAFGKVGKEGVITVEEAKGIDTTVDVVEGMQFDRGYQSPYFVTNPEKMLAELENPYILLVEKKISSMKELLPVLEPIAQGGKSLLIISEEVEGEALATLVVNKLRGSLKIAAVKAPGFGDRRKAMLEDIAILTGGQVISEEQGFTMENISLDMLGTAEKVTIDKDNTTVVNGGGEESKIKGRVNQIKAQMETTTSDYDREKLQERLAKLAGGVAVLYVGAASEVEMKEKKDRVDDALHATRAAVEEGIVAGGGVALVRAISSLNSLSGLNADENTGIKIVKRAIEEPLRQIVANAGGEGSVIVAKVAEGSGDFGYNAKTDEYVNMLEAGIIDPTKVTRVALENAASVSGMLLTTECVITEVKKDEPAMPMGGGMPGMM</sequence>
<organism evidence="9 10">
    <name type="scientific">Chryseobacterium nematophagum</name>
    <dbReference type="NCBI Taxonomy" id="2305228"/>
    <lineage>
        <taxon>Bacteria</taxon>
        <taxon>Pseudomonadati</taxon>
        <taxon>Bacteroidota</taxon>
        <taxon>Flavobacteriia</taxon>
        <taxon>Flavobacteriales</taxon>
        <taxon>Weeksellaceae</taxon>
        <taxon>Chryseobacterium group</taxon>
        <taxon>Chryseobacterium</taxon>
    </lineage>
</organism>
<dbReference type="PROSITE" id="PS00296">
    <property type="entry name" value="CHAPERONINS_CPN60"/>
    <property type="match status" value="1"/>
</dbReference>
<dbReference type="GO" id="GO:0042026">
    <property type="term" value="P:protein refolding"/>
    <property type="evidence" value="ECO:0007669"/>
    <property type="project" value="UniProtKB-UniRule"/>
</dbReference>
<feature type="binding site" evidence="6">
    <location>
        <position position="415"/>
    </location>
    <ligand>
        <name>ATP</name>
        <dbReference type="ChEBI" id="CHEBI:30616"/>
    </ligand>
</feature>
<dbReference type="Gene3D" id="3.50.7.10">
    <property type="entry name" value="GroEL"/>
    <property type="match status" value="1"/>
</dbReference>
<evidence type="ECO:0000256" key="8">
    <source>
        <dbReference type="RuleBase" id="RU000419"/>
    </source>
</evidence>
<dbReference type="CDD" id="cd03344">
    <property type="entry name" value="GroEL"/>
    <property type="match status" value="1"/>
</dbReference>
<dbReference type="GO" id="GO:0140662">
    <property type="term" value="F:ATP-dependent protein folding chaperone"/>
    <property type="evidence" value="ECO:0007669"/>
    <property type="project" value="InterPro"/>
</dbReference>
<dbReference type="GO" id="GO:0005737">
    <property type="term" value="C:cytoplasm"/>
    <property type="evidence" value="ECO:0007669"/>
    <property type="project" value="UniProtKB-SubCell"/>
</dbReference>
<dbReference type="NCBIfam" id="NF009487">
    <property type="entry name" value="PRK12849.1"/>
    <property type="match status" value="1"/>
</dbReference>
<comment type="caution">
    <text evidence="6">Lacks conserved residue(s) required for the propagation of feature annotation.</text>
</comment>
<dbReference type="InterPro" id="IPR001844">
    <property type="entry name" value="Cpn60/GroEL"/>
</dbReference>
<keyword evidence="5 6" id="KW-0413">Isomerase</keyword>
<evidence type="ECO:0000256" key="4">
    <source>
        <dbReference type="ARBA" id="ARBA00023186"/>
    </source>
</evidence>
<dbReference type="NCBIfam" id="NF000592">
    <property type="entry name" value="PRK00013.1"/>
    <property type="match status" value="1"/>
</dbReference>
<comment type="subcellular location">
    <subcellularLocation>
        <location evidence="6">Cytoplasm</location>
    </subcellularLocation>
</comment>
<evidence type="ECO:0000313" key="10">
    <source>
        <dbReference type="Proteomes" id="UP000278775"/>
    </source>
</evidence>
<evidence type="ECO:0000256" key="5">
    <source>
        <dbReference type="ARBA" id="ARBA00023235"/>
    </source>
</evidence>
<dbReference type="OrthoDB" id="9766614at2"/>
<dbReference type="SUPFAM" id="SSF54849">
    <property type="entry name" value="GroEL-intermediate domain like"/>
    <property type="match status" value="1"/>
</dbReference>
<proteinExistence type="inferred from homology"/>
<feature type="binding site" evidence="6">
    <location>
        <begin position="86"/>
        <end position="90"/>
    </location>
    <ligand>
        <name>ATP</name>
        <dbReference type="ChEBI" id="CHEBI:30616"/>
    </ligand>
</feature>
<keyword evidence="4 6" id="KW-0143">Chaperone</keyword>